<dbReference type="InterPro" id="IPR044213">
    <property type="entry name" value="At2g44920-like"/>
</dbReference>
<gene>
    <name evidence="1" type="ORF">EU93_0377</name>
</gene>
<reference evidence="2" key="1">
    <citation type="journal article" date="2014" name="Sci. Data">
        <title>Genomes of diverse isolates of the marine cyanobacterium Prochlorococcus.</title>
        <authorList>
            <person name="Biller S."/>
            <person name="Berube P."/>
            <person name="Thompson J."/>
            <person name="Kelly L."/>
            <person name="Roggensack S."/>
            <person name="Awad L."/>
            <person name="Roache-Johnson K."/>
            <person name="Ding H."/>
            <person name="Giovannoni S.J."/>
            <person name="Moore L.R."/>
            <person name="Chisholm S.W."/>
        </authorList>
    </citation>
    <scope>NUCLEOTIDE SEQUENCE [LARGE SCALE GENOMIC DNA]</scope>
</reference>
<proteinExistence type="predicted"/>
<accession>A0A0A1ZXA8</accession>
<comment type="caution">
    <text evidence="1">The sequence shown here is derived from an EMBL/GenBank/DDBJ whole genome shotgun (WGS) entry which is preliminary data.</text>
</comment>
<organism evidence="1 2">
    <name type="scientific">Prochlorococcus marinus str. MIT 9116</name>
    <dbReference type="NCBI Taxonomy" id="167544"/>
    <lineage>
        <taxon>Bacteria</taxon>
        <taxon>Bacillati</taxon>
        <taxon>Cyanobacteriota</taxon>
        <taxon>Cyanophyceae</taxon>
        <taxon>Synechococcales</taxon>
        <taxon>Prochlorococcaceae</taxon>
        <taxon>Prochlorococcus</taxon>
    </lineage>
</organism>
<name>A0A0A1ZXA8_PROMR</name>
<dbReference type="Pfam" id="PF00805">
    <property type="entry name" value="Pentapeptide"/>
    <property type="match status" value="2"/>
</dbReference>
<evidence type="ECO:0000313" key="1">
    <source>
        <dbReference type="EMBL" id="KGF93201.1"/>
    </source>
</evidence>
<protein>
    <submittedName>
        <fullName evidence="1">Putative lumenal protein</fullName>
    </submittedName>
</protein>
<dbReference type="AlphaFoldDB" id="A0A0A1ZXA8"/>
<dbReference type="PANTHER" id="PTHR47200">
    <property type="entry name" value="THYLAKOID LUMENAL 15 KDA PROTEIN 1, CHLOROPLASTIC"/>
    <property type="match status" value="1"/>
</dbReference>
<dbReference type="Gene3D" id="2.160.20.80">
    <property type="entry name" value="E3 ubiquitin-protein ligase SopA"/>
    <property type="match status" value="1"/>
</dbReference>
<evidence type="ECO:0000313" key="2">
    <source>
        <dbReference type="Proteomes" id="UP000030491"/>
    </source>
</evidence>
<dbReference type="PANTHER" id="PTHR47200:SF2">
    <property type="entry name" value="THYLAKOID LUMENAL 15 KDA PROTEIN 1, CHLOROPLASTIC"/>
    <property type="match status" value="1"/>
</dbReference>
<dbReference type="Proteomes" id="UP000030491">
    <property type="component" value="Unassembled WGS sequence"/>
</dbReference>
<dbReference type="EMBL" id="JNAJ01000004">
    <property type="protein sequence ID" value="KGF93201.1"/>
    <property type="molecule type" value="Genomic_DNA"/>
</dbReference>
<sequence length="200" mass="21858">MTNPWNNSHRFSILMLIEMVSIFSSLHKSCKRLLIFLPLIIGLLLNPISANALYPSDPSSVDVLKDDLHGADLHNTEYVKYDLSNQDLGEANLQGAYMSVTTAKNSSFKGANMKDLIAYATRFDNADFTDANLTNGELMKSVFDGAIIDGADFTDANLDLSQRKSLCERASGTNPKTGVDTIDSLECTGLKGYMPPKPKA</sequence>
<dbReference type="SUPFAM" id="SSF141571">
    <property type="entry name" value="Pentapeptide repeat-like"/>
    <property type="match status" value="1"/>
</dbReference>
<dbReference type="InterPro" id="IPR001646">
    <property type="entry name" value="5peptide_repeat"/>
</dbReference>